<dbReference type="Proteomes" id="UP001630127">
    <property type="component" value="Unassembled WGS sequence"/>
</dbReference>
<evidence type="ECO:0000256" key="6">
    <source>
        <dbReference type="ARBA" id="ARBA00022989"/>
    </source>
</evidence>
<comment type="caution">
    <text evidence="10">The sequence shown here is derived from an EMBL/GenBank/DDBJ whole genome shotgun (WGS) entry which is preliminary data.</text>
</comment>
<dbReference type="InterPro" id="IPR006459">
    <property type="entry name" value="CASP/CASPL"/>
</dbReference>
<keyword evidence="4 8" id="KW-1003">Cell membrane</keyword>
<sequence>MSLAKRVPIFLLRLLALGATVTATVIMVTAHDSAQVLNMTFEAKYTNSPTSKYFVIINAVASGYTLIVIFCPSKISLLRCLLVLDMIVTLLLDSSISANLAIGQVGKYGNAHAGWLPICNQVPKFCDHVTEALIAGFVASLAYFVILLYSFHNVFNLLTVKP</sequence>
<dbReference type="Pfam" id="PF04535">
    <property type="entry name" value="CASP_dom"/>
    <property type="match status" value="1"/>
</dbReference>
<accession>A0ABD2ZKL7</accession>
<feature type="transmembrane region" description="Helical" evidence="8">
    <location>
        <begin position="12"/>
        <end position="31"/>
    </location>
</feature>
<dbReference type="PANTHER" id="PTHR36488:SF8">
    <property type="entry name" value="CASP-LIKE PROTEIN 1U1"/>
    <property type="match status" value="1"/>
</dbReference>
<evidence type="ECO:0000256" key="2">
    <source>
        <dbReference type="ARBA" id="ARBA00007651"/>
    </source>
</evidence>
<comment type="similarity">
    <text evidence="2 8">Belongs to the Casparian strip membrane proteins (CASP) family.</text>
</comment>
<dbReference type="InterPro" id="IPR044173">
    <property type="entry name" value="CASPL"/>
</dbReference>
<feature type="transmembrane region" description="Helical" evidence="8">
    <location>
        <begin position="51"/>
        <end position="70"/>
    </location>
</feature>
<evidence type="ECO:0000256" key="1">
    <source>
        <dbReference type="ARBA" id="ARBA00004651"/>
    </source>
</evidence>
<evidence type="ECO:0000256" key="3">
    <source>
        <dbReference type="ARBA" id="ARBA00011489"/>
    </source>
</evidence>
<proteinExistence type="inferred from homology"/>
<organism evidence="10 11">
    <name type="scientific">Cinchona calisaya</name>
    <dbReference type="NCBI Taxonomy" id="153742"/>
    <lineage>
        <taxon>Eukaryota</taxon>
        <taxon>Viridiplantae</taxon>
        <taxon>Streptophyta</taxon>
        <taxon>Embryophyta</taxon>
        <taxon>Tracheophyta</taxon>
        <taxon>Spermatophyta</taxon>
        <taxon>Magnoliopsida</taxon>
        <taxon>eudicotyledons</taxon>
        <taxon>Gunneridae</taxon>
        <taxon>Pentapetalae</taxon>
        <taxon>asterids</taxon>
        <taxon>lamiids</taxon>
        <taxon>Gentianales</taxon>
        <taxon>Rubiaceae</taxon>
        <taxon>Cinchonoideae</taxon>
        <taxon>Cinchoneae</taxon>
        <taxon>Cinchona</taxon>
    </lineage>
</organism>
<comment type="subcellular location">
    <subcellularLocation>
        <location evidence="1 8">Cell membrane</location>
        <topology evidence="1 8">Multi-pass membrane protein</topology>
    </subcellularLocation>
</comment>
<keyword evidence="7 8" id="KW-0472">Membrane</keyword>
<evidence type="ECO:0000256" key="7">
    <source>
        <dbReference type="ARBA" id="ARBA00023136"/>
    </source>
</evidence>
<evidence type="ECO:0000259" key="9">
    <source>
        <dbReference type="Pfam" id="PF04535"/>
    </source>
</evidence>
<feature type="transmembrane region" description="Helical" evidence="8">
    <location>
        <begin position="132"/>
        <end position="151"/>
    </location>
</feature>
<reference evidence="10 11" key="1">
    <citation type="submission" date="2024-11" db="EMBL/GenBank/DDBJ databases">
        <title>A near-complete genome assembly of Cinchona calisaya.</title>
        <authorList>
            <person name="Lian D.C."/>
            <person name="Zhao X.W."/>
            <person name="Wei L."/>
        </authorList>
    </citation>
    <scope>NUCLEOTIDE SEQUENCE [LARGE SCALE GENOMIC DNA]</scope>
    <source>
        <tissue evidence="10">Nenye</tissue>
    </source>
</reference>
<feature type="domain" description="Casparian strip membrane protein" evidence="9">
    <location>
        <begin position="9"/>
        <end position="141"/>
    </location>
</feature>
<keyword evidence="5 8" id="KW-0812">Transmembrane</keyword>
<keyword evidence="11" id="KW-1185">Reference proteome</keyword>
<protein>
    <recommendedName>
        <fullName evidence="8">CASP-like protein</fullName>
    </recommendedName>
</protein>
<dbReference type="AlphaFoldDB" id="A0ABD2ZKL7"/>
<name>A0ABD2ZKL7_9GENT</name>
<comment type="subunit">
    <text evidence="3 8">Homodimer and heterodimers.</text>
</comment>
<evidence type="ECO:0000313" key="11">
    <source>
        <dbReference type="Proteomes" id="UP001630127"/>
    </source>
</evidence>
<dbReference type="PANTHER" id="PTHR36488">
    <property type="entry name" value="CASP-LIKE PROTEIN 1U1"/>
    <property type="match status" value="1"/>
</dbReference>
<keyword evidence="6 8" id="KW-1133">Transmembrane helix</keyword>
<feature type="transmembrane region" description="Helical" evidence="8">
    <location>
        <begin position="82"/>
        <end position="102"/>
    </location>
</feature>
<gene>
    <name evidence="10" type="ORF">ACH5RR_017908</name>
</gene>
<dbReference type="GO" id="GO:0005886">
    <property type="term" value="C:plasma membrane"/>
    <property type="evidence" value="ECO:0007669"/>
    <property type="project" value="UniProtKB-SubCell"/>
</dbReference>
<dbReference type="NCBIfam" id="TIGR01569">
    <property type="entry name" value="A_tha_TIGR01569"/>
    <property type="match status" value="1"/>
</dbReference>
<evidence type="ECO:0000256" key="8">
    <source>
        <dbReference type="RuleBase" id="RU361233"/>
    </source>
</evidence>
<evidence type="ECO:0000256" key="5">
    <source>
        <dbReference type="ARBA" id="ARBA00022692"/>
    </source>
</evidence>
<evidence type="ECO:0000256" key="4">
    <source>
        <dbReference type="ARBA" id="ARBA00022475"/>
    </source>
</evidence>
<dbReference type="EMBL" id="JBJUIK010000008">
    <property type="protein sequence ID" value="KAL3519759.1"/>
    <property type="molecule type" value="Genomic_DNA"/>
</dbReference>
<dbReference type="InterPro" id="IPR006702">
    <property type="entry name" value="CASP_dom"/>
</dbReference>
<evidence type="ECO:0000313" key="10">
    <source>
        <dbReference type="EMBL" id="KAL3519759.1"/>
    </source>
</evidence>